<evidence type="ECO:0000313" key="3">
    <source>
        <dbReference type="Proteomes" id="UP001310594"/>
    </source>
</evidence>
<feature type="compositionally biased region" description="Low complexity" evidence="1">
    <location>
        <begin position="25"/>
        <end position="54"/>
    </location>
</feature>
<comment type="caution">
    <text evidence="2">The sequence shown here is derived from an EMBL/GenBank/DDBJ whole genome shotgun (WGS) entry which is preliminary data.</text>
</comment>
<dbReference type="AlphaFoldDB" id="A0AAN8A5A9"/>
<name>A0AAN8A5A9_9PEZI</name>
<organism evidence="2 3">
    <name type="scientific">Elasticomyces elasticus</name>
    <dbReference type="NCBI Taxonomy" id="574655"/>
    <lineage>
        <taxon>Eukaryota</taxon>
        <taxon>Fungi</taxon>
        <taxon>Dikarya</taxon>
        <taxon>Ascomycota</taxon>
        <taxon>Pezizomycotina</taxon>
        <taxon>Dothideomycetes</taxon>
        <taxon>Dothideomycetidae</taxon>
        <taxon>Mycosphaerellales</taxon>
        <taxon>Teratosphaeriaceae</taxon>
        <taxon>Elasticomyces</taxon>
    </lineage>
</organism>
<feature type="compositionally biased region" description="Polar residues" evidence="1">
    <location>
        <begin position="14"/>
        <end position="24"/>
    </location>
</feature>
<evidence type="ECO:0000256" key="1">
    <source>
        <dbReference type="SAM" id="MobiDB-lite"/>
    </source>
</evidence>
<feature type="region of interest" description="Disordered" evidence="1">
    <location>
        <begin position="1"/>
        <end position="209"/>
    </location>
</feature>
<feature type="compositionally biased region" description="Basic residues" evidence="1">
    <location>
        <begin position="70"/>
        <end position="83"/>
    </location>
</feature>
<gene>
    <name evidence="2" type="ORF">LTR97_001751</name>
</gene>
<feature type="compositionally biased region" description="Low complexity" evidence="1">
    <location>
        <begin position="174"/>
        <end position="194"/>
    </location>
</feature>
<dbReference type="EMBL" id="JAVRQU010000002">
    <property type="protein sequence ID" value="KAK5706760.1"/>
    <property type="molecule type" value="Genomic_DNA"/>
</dbReference>
<feature type="region of interest" description="Disordered" evidence="1">
    <location>
        <begin position="328"/>
        <end position="361"/>
    </location>
</feature>
<feature type="compositionally biased region" description="Polar residues" evidence="1">
    <location>
        <begin position="436"/>
        <end position="455"/>
    </location>
</feature>
<proteinExistence type="predicted"/>
<feature type="compositionally biased region" description="Polar residues" evidence="1">
    <location>
        <begin position="345"/>
        <end position="357"/>
    </location>
</feature>
<sequence length="646" mass="71616">MSSPRRSRRKSESYYQLTSTPRQDQAQAQAQGQAQGQNTMDVTVRVRTSVSPVPMEAGQQDLQCSPNGKPKSKPRPRSRRSRHSQGSLGTLEPVREDEDDASCVSSSGLLVHKEAKMLRRKPLPTPPLPSPPAGDKNLAGKIDRMVERNRKRYGVVGARQGPAPSFRSYDGSNESAVYSASGSRSSGSEAGVSYPSPLDSTSGHFSPVSRPDWAGMAGMPLPNMPYISPPTQNPNTMRRGGLMSTIPPKFKPPTWSPETGPLMGVVQKPDPTAMPPRIRSDVSAGLVPTHAFGGFQGQWTDAPRKLGEGTRPMPVLIDWWEPEGRQHLQRTKEKRRFWRRGGSETAGQERQPSTAVSESVLDSPLQQQAVVGKMLNGQRSQTAQEMRLATDFSGRKPLRYRQSAPQIRTSISTTSVSIRASFASDRPTPSFDSAEVSPTSNHSRSPRNGSETSSMPLHPRTPIAGADRSRAKRTVSSTPSLDDTYTRLRMLEATCQRFNSVMFSSSTPHYMADILWSCMSKRRELCCQAERLQYRAKELREHASMGIEQDGYRAALYKLAWDVEDLESDVKWAVVGLNELDQGHATAVGIRRVQPGEVEVVDIERRVRPEETKKAPPLKEEARVLKPKRSLFSLFSRKKEDKSVNF</sequence>
<feature type="region of interest" description="Disordered" evidence="1">
    <location>
        <begin position="420"/>
        <end position="480"/>
    </location>
</feature>
<accession>A0AAN8A5A9</accession>
<reference evidence="2" key="1">
    <citation type="submission" date="2023-08" db="EMBL/GenBank/DDBJ databases">
        <title>Black Yeasts Isolated from many extreme environments.</title>
        <authorList>
            <person name="Coleine C."/>
            <person name="Stajich J.E."/>
            <person name="Selbmann L."/>
        </authorList>
    </citation>
    <scope>NUCLEOTIDE SEQUENCE</scope>
    <source>
        <strain evidence="2">CCFEE 5810</strain>
    </source>
</reference>
<evidence type="ECO:0000313" key="2">
    <source>
        <dbReference type="EMBL" id="KAK5706760.1"/>
    </source>
</evidence>
<feature type="compositionally biased region" description="Pro residues" evidence="1">
    <location>
        <begin position="123"/>
        <end position="132"/>
    </location>
</feature>
<dbReference type="Proteomes" id="UP001310594">
    <property type="component" value="Unassembled WGS sequence"/>
</dbReference>
<feature type="compositionally biased region" description="Basic residues" evidence="1">
    <location>
        <begin position="328"/>
        <end position="339"/>
    </location>
</feature>
<protein>
    <submittedName>
        <fullName evidence="2">Uncharacterized protein</fullName>
    </submittedName>
</protein>